<accession>A0AAW1IBF7</accession>
<feature type="region of interest" description="Disordered" evidence="1">
    <location>
        <begin position="1"/>
        <end position="34"/>
    </location>
</feature>
<evidence type="ECO:0000313" key="3">
    <source>
        <dbReference type="EMBL" id="KAK9686385.1"/>
    </source>
</evidence>
<comment type="caution">
    <text evidence="3">The sequence shown here is derived from an EMBL/GenBank/DDBJ whole genome shotgun (WGS) entry which is preliminary data.</text>
</comment>
<protein>
    <submittedName>
        <fullName evidence="3">Ecdysteroid kinase-like family</fullName>
    </submittedName>
</protein>
<dbReference type="SMART" id="SM00587">
    <property type="entry name" value="CHK"/>
    <property type="match status" value="1"/>
</dbReference>
<organism evidence="3 4">
    <name type="scientific">Popillia japonica</name>
    <name type="common">Japanese beetle</name>
    <dbReference type="NCBI Taxonomy" id="7064"/>
    <lineage>
        <taxon>Eukaryota</taxon>
        <taxon>Metazoa</taxon>
        <taxon>Ecdysozoa</taxon>
        <taxon>Arthropoda</taxon>
        <taxon>Hexapoda</taxon>
        <taxon>Insecta</taxon>
        <taxon>Pterygota</taxon>
        <taxon>Neoptera</taxon>
        <taxon>Endopterygota</taxon>
        <taxon>Coleoptera</taxon>
        <taxon>Polyphaga</taxon>
        <taxon>Scarabaeiformia</taxon>
        <taxon>Scarabaeidae</taxon>
        <taxon>Rutelinae</taxon>
        <taxon>Popillia</taxon>
    </lineage>
</organism>
<dbReference type="InterPro" id="IPR011009">
    <property type="entry name" value="Kinase-like_dom_sf"/>
</dbReference>
<feature type="domain" description="CHK kinase-like" evidence="2">
    <location>
        <begin position="410"/>
        <end position="579"/>
    </location>
</feature>
<dbReference type="SUPFAM" id="SSF56112">
    <property type="entry name" value="Protein kinase-like (PK-like)"/>
    <property type="match status" value="1"/>
</dbReference>
<proteinExistence type="predicted"/>
<keyword evidence="3" id="KW-0418">Kinase</keyword>
<keyword evidence="3" id="KW-0808">Transferase</keyword>
<feature type="region of interest" description="Disordered" evidence="1">
    <location>
        <begin position="229"/>
        <end position="266"/>
    </location>
</feature>
<evidence type="ECO:0000313" key="4">
    <source>
        <dbReference type="Proteomes" id="UP001458880"/>
    </source>
</evidence>
<feature type="compositionally biased region" description="Polar residues" evidence="1">
    <location>
        <begin position="229"/>
        <end position="247"/>
    </location>
</feature>
<evidence type="ECO:0000256" key="1">
    <source>
        <dbReference type="SAM" id="MobiDB-lite"/>
    </source>
</evidence>
<dbReference type="Pfam" id="PF02958">
    <property type="entry name" value="EcKL"/>
    <property type="match status" value="1"/>
</dbReference>
<keyword evidence="4" id="KW-1185">Reference proteome</keyword>
<dbReference type="PANTHER" id="PTHR11012">
    <property type="entry name" value="PROTEIN KINASE-LIKE DOMAIN-CONTAINING"/>
    <property type="match status" value="1"/>
</dbReference>
<dbReference type="GO" id="GO:0016301">
    <property type="term" value="F:kinase activity"/>
    <property type="evidence" value="ECO:0007669"/>
    <property type="project" value="UniProtKB-KW"/>
</dbReference>
<gene>
    <name evidence="3" type="ORF">QE152_g37238</name>
</gene>
<sequence length="581" mass="66126">MSESSANIVIKDESTVEKVESSEGSDKNLPQTKTEIEDVKEDEVQQKLVHNNIEEAADEITETKVEDQQIKINNNLQESMVPTQIDAKDVKEEIDASEMEMQQKLTANDKIELQEILVQTQIDAGDVKDEADASGAQMQQKLTTNDKAESQELLVQTQIDAEDVEMQQKLVETIFGIIESEITELPEGDQQINANKNLQDPLVQTQIDVEDSKEEDLTPRVNETEIQGNEEVASQENDAKIQTQTEINESEEPKPMESEIPQTELQPPERIQERCVPQPITHDGQEMDETILHLLENRLKQIGITNYNMKMSPGCKPGDNILGIIAKVQINGTDPGGSNTELNWIVKIAPPIQALRRMIKLEILYRNEVLVYESVFPIYKELEKERSIMNGFNSYPEYLFSNLDHLKETVVMTDMTSLGYILRNKREPLDLEHVKLVMKTYGKLHALSYAFQYKMPSLFEEFSRKFQRNIQNAIDVFELKKTQQGIMENALASLDPIRHDLACKKFSKFVENFMAIYFEAARNSNKYSVIGHGDSWINNMLFKYEHSSSPSAVCLLDFQTIFAINTTTTSSKFIITICAVT</sequence>
<dbReference type="AlphaFoldDB" id="A0AAW1IBF7"/>
<dbReference type="EMBL" id="JASPKY010000710">
    <property type="protein sequence ID" value="KAK9686385.1"/>
    <property type="molecule type" value="Genomic_DNA"/>
</dbReference>
<dbReference type="InterPro" id="IPR004119">
    <property type="entry name" value="EcKL"/>
</dbReference>
<feature type="compositionally biased region" description="Basic and acidic residues" evidence="1">
    <location>
        <begin position="10"/>
        <end position="26"/>
    </location>
</feature>
<dbReference type="PANTHER" id="PTHR11012:SF30">
    <property type="entry name" value="PROTEIN KINASE-LIKE DOMAIN-CONTAINING"/>
    <property type="match status" value="1"/>
</dbReference>
<dbReference type="Proteomes" id="UP001458880">
    <property type="component" value="Unassembled WGS sequence"/>
</dbReference>
<evidence type="ECO:0000259" key="2">
    <source>
        <dbReference type="SMART" id="SM00587"/>
    </source>
</evidence>
<name>A0AAW1IBF7_POPJA</name>
<dbReference type="InterPro" id="IPR015897">
    <property type="entry name" value="CHK_kinase-like"/>
</dbReference>
<reference evidence="3 4" key="1">
    <citation type="journal article" date="2024" name="BMC Genomics">
        <title>De novo assembly and annotation of Popillia japonica's genome with initial clues to its potential as an invasive pest.</title>
        <authorList>
            <person name="Cucini C."/>
            <person name="Boschi S."/>
            <person name="Funari R."/>
            <person name="Cardaioli E."/>
            <person name="Iannotti N."/>
            <person name="Marturano G."/>
            <person name="Paoli F."/>
            <person name="Bruttini M."/>
            <person name="Carapelli A."/>
            <person name="Frati F."/>
            <person name="Nardi F."/>
        </authorList>
    </citation>
    <scope>NUCLEOTIDE SEQUENCE [LARGE SCALE GENOMIC DNA]</scope>
    <source>
        <strain evidence="3">DMR45628</strain>
    </source>
</reference>